<keyword evidence="4 8" id="KW-1133">Transmembrane helix</keyword>
<protein>
    <submittedName>
        <fullName evidence="11">Adenosine receptor A1-like</fullName>
    </submittedName>
</protein>
<evidence type="ECO:0000313" key="11">
    <source>
        <dbReference type="RefSeq" id="XP_013401074.2"/>
    </source>
</evidence>
<dbReference type="InParanoid" id="A0A1S3IU64"/>
<dbReference type="InterPro" id="IPR000276">
    <property type="entry name" value="GPCR_Rhodpsn"/>
</dbReference>
<gene>
    <name evidence="11" type="primary">LOC106166956</name>
</gene>
<dbReference type="OrthoDB" id="6286925at2759"/>
<dbReference type="SUPFAM" id="SSF81321">
    <property type="entry name" value="Family A G protein-coupled receptor-like"/>
    <property type="match status" value="1"/>
</dbReference>
<dbReference type="STRING" id="7574.A0A1S3IU64"/>
<feature type="compositionally biased region" description="Polar residues" evidence="7">
    <location>
        <begin position="8"/>
        <end position="23"/>
    </location>
</feature>
<dbReference type="AlphaFoldDB" id="A0A1S3IU64"/>
<evidence type="ECO:0000256" key="3">
    <source>
        <dbReference type="ARBA" id="ARBA00022692"/>
    </source>
</evidence>
<dbReference type="CDD" id="cd14967">
    <property type="entry name" value="7tmA_amine_R-like"/>
    <property type="match status" value="1"/>
</dbReference>
<dbReference type="PRINTS" id="PR00237">
    <property type="entry name" value="GPCRRHODOPSN"/>
</dbReference>
<evidence type="ECO:0000256" key="1">
    <source>
        <dbReference type="ARBA" id="ARBA00004651"/>
    </source>
</evidence>
<keyword evidence="6" id="KW-0807">Transducer</keyword>
<dbReference type="Proteomes" id="UP000085678">
    <property type="component" value="Unplaced"/>
</dbReference>
<comment type="similarity">
    <text evidence="6">Belongs to the G-protein coupled receptor 1 family.</text>
</comment>
<feature type="transmembrane region" description="Helical" evidence="8">
    <location>
        <begin position="107"/>
        <end position="129"/>
    </location>
</feature>
<keyword evidence="10" id="KW-1185">Reference proteome</keyword>
<feature type="transmembrane region" description="Helical" evidence="8">
    <location>
        <begin position="72"/>
        <end position="95"/>
    </location>
</feature>
<feature type="transmembrane region" description="Helical" evidence="8">
    <location>
        <begin position="150"/>
        <end position="172"/>
    </location>
</feature>
<keyword evidence="3 6" id="KW-0812">Transmembrane</keyword>
<comment type="subcellular location">
    <subcellularLocation>
        <location evidence="1">Cell membrane</location>
        <topology evidence="1">Multi-pass membrane protein</topology>
    </subcellularLocation>
</comment>
<evidence type="ECO:0000259" key="9">
    <source>
        <dbReference type="PROSITE" id="PS50262"/>
    </source>
</evidence>
<feature type="transmembrane region" description="Helical" evidence="8">
    <location>
        <begin position="195"/>
        <end position="215"/>
    </location>
</feature>
<feature type="transmembrane region" description="Helical" evidence="8">
    <location>
        <begin position="248"/>
        <end position="269"/>
    </location>
</feature>
<dbReference type="GeneID" id="106166956"/>
<dbReference type="RefSeq" id="XP_013401074.2">
    <property type="nucleotide sequence ID" value="XM_013545620.2"/>
</dbReference>
<evidence type="ECO:0000256" key="8">
    <source>
        <dbReference type="SAM" id="Phobius"/>
    </source>
</evidence>
<keyword evidence="6" id="KW-0297">G-protein coupled receptor</keyword>
<evidence type="ECO:0000256" key="5">
    <source>
        <dbReference type="ARBA" id="ARBA00023136"/>
    </source>
</evidence>
<dbReference type="GO" id="GO:0005886">
    <property type="term" value="C:plasma membrane"/>
    <property type="evidence" value="ECO:0007669"/>
    <property type="project" value="UniProtKB-SubCell"/>
</dbReference>
<evidence type="ECO:0000313" key="10">
    <source>
        <dbReference type="Proteomes" id="UP000085678"/>
    </source>
</evidence>
<dbReference type="PANTHER" id="PTHR22750">
    <property type="entry name" value="G-PROTEIN COUPLED RECEPTOR"/>
    <property type="match status" value="1"/>
</dbReference>
<sequence length="350" mass="39270">MVTMDFTPPSNISGNGTDRNVTQDQDGGDVNAYQLVTLVAQAILMIVICFGNGMVIAAFYRSEVIQTITNYYIMHLAVADFTVGLSLPFHIACFLKPDILNNIYVCIFRYSTLMTTQSVSVLCLLAITIDRYSAVVYHMRYHSLMTKWRAAVTIVAVWIIPIVMGVIVPFLWHNPWPENESERDCDFGKTLSLDFHRYISVGSFAIVTAVMLTLYSRIFQVAKRHAAQIEDLMANIPDKMAFNVNLKIAKTAAIVIGLFLLFWAPFFLILTTQAYGNLIHSKLLIELRVYASILALVNSGVNPVVYAYRLPEFRREFRKILHLKQSGGANSPEHDNFSANGPLPPPNPPV</sequence>
<evidence type="ECO:0000256" key="4">
    <source>
        <dbReference type="ARBA" id="ARBA00022989"/>
    </source>
</evidence>
<proteinExistence type="inferred from homology"/>
<dbReference type="SMART" id="SM01381">
    <property type="entry name" value="7TM_GPCR_Srsx"/>
    <property type="match status" value="1"/>
</dbReference>
<dbReference type="KEGG" id="lak:106166956"/>
<feature type="region of interest" description="Disordered" evidence="7">
    <location>
        <begin position="326"/>
        <end position="350"/>
    </location>
</feature>
<evidence type="ECO:0000256" key="6">
    <source>
        <dbReference type="RuleBase" id="RU000688"/>
    </source>
</evidence>
<feature type="transmembrane region" description="Helical" evidence="8">
    <location>
        <begin position="38"/>
        <end position="60"/>
    </location>
</feature>
<feature type="transmembrane region" description="Helical" evidence="8">
    <location>
        <begin position="289"/>
        <end position="308"/>
    </location>
</feature>
<keyword evidence="2" id="KW-1003">Cell membrane</keyword>
<dbReference type="PROSITE" id="PS50262">
    <property type="entry name" value="G_PROTEIN_RECEP_F1_2"/>
    <property type="match status" value="1"/>
</dbReference>
<dbReference type="PROSITE" id="PS00237">
    <property type="entry name" value="G_PROTEIN_RECEP_F1_1"/>
    <property type="match status" value="1"/>
</dbReference>
<feature type="domain" description="G-protein coupled receptors family 1 profile" evidence="9">
    <location>
        <begin position="51"/>
        <end position="306"/>
    </location>
</feature>
<dbReference type="FunCoup" id="A0A1S3IU64">
    <property type="interactions" value="49"/>
</dbReference>
<evidence type="ECO:0000256" key="2">
    <source>
        <dbReference type="ARBA" id="ARBA00022475"/>
    </source>
</evidence>
<keyword evidence="5 8" id="KW-0472">Membrane</keyword>
<reference evidence="11" key="1">
    <citation type="submission" date="2025-08" db="UniProtKB">
        <authorList>
            <consortium name="RefSeq"/>
        </authorList>
    </citation>
    <scope>IDENTIFICATION</scope>
    <source>
        <tissue evidence="11">Gonads</tissue>
    </source>
</reference>
<dbReference type="Gene3D" id="1.20.1070.10">
    <property type="entry name" value="Rhodopsin 7-helix transmembrane proteins"/>
    <property type="match status" value="1"/>
</dbReference>
<accession>A0A1S3IU64</accession>
<name>A0A1S3IU64_LINAN</name>
<dbReference type="Pfam" id="PF00001">
    <property type="entry name" value="7tm_1"/>
    <property type="match status" value="1"/>
</dbReference>
<dbReference type="GO" id="GO:0004930">
    <property type="term" value="F:G protein-coupled receptor activity"/>
    <property type="evidence" value="ECO:0007669"/>
    <property type="project" value="UniProtKB-KW"/>
</dbReference>
<evidence type="ECO:0000256" key="7">
    <source>
        <dbReference type="SAM" id="MobiDB-lite"/>
    </source>
</evidence>
<organism evidence="10 11">
    <name type="scientific">Lingula anatina</name>
    <name type="common">Brachiopod</name>
    <name type="synonym">Lingula unguis</name>
    <dbReference type="NCBI Taxonomy" id="7574"/>
    <lineage>
        <taxon>Eukaryota</taxon>
        <taxon>Metazoa</taxon>
        <taxon>Spiralia</taxon>
        <taxon>Lophotrochozoa</taxon>
        <taxon>Brachiopoda</taxon>
        <taxon>Linguliformea</taxon>
        <taxon>Lingulata</taxon>
        <taxon>Lingulida</taxon>
        <taxon>Linguloidea</taxon>
        <taxon>Lingulidae</taxon>
        <taxon>Lingula</taxon>
    </lineage>
</organism>
<keyword evidence="6" id="KW-0675">Receptor</keyword>
<feature type="region of interest" description="Disordered" evidence="7">
    <location>
        <begin position="1"/>
        <end position="23"/>
    </location>
</feature>
<dbReference type="InterPro" id="IPR017452">
    <property type="entry name" value="GPCR_Rhodpsn_7TM"/>
</dbReference>